<proteinExistence type="predicted"/>
<gene>
    <name evidence="1" type="ORF">THSYN_25260</name>
</gene>
<evidence type="ECO:0000313" key="2">
    <source>
        <dbReference type="Proteomes" id="UP000232638"/>
    </source>
</evidence>
<dbReference type="EMBL" id="CP020370">
    <property type="protein sequence ID" value="AUB83912.1"/>
    <property type="molecule type" value="Genomic_DNA"/>
</dbReference>
<evidence type="ECO:0000313" key="1">
    <source>
        <dbReference type="EMBL" id="AUB83912.1"/>
    </source>
</evidence>
<dbReference type="Proteomes" id="UP000232638">
    <property type="component" value="Chromosome"/>
</dbReference>
<accession>A0A2K8UED9</accession>
<evidence type="ECO:0008006" key="3">
    <source>
        <dbReference type="Google" id="ProtNLM"/>
    </source>
</evidence>
<reference evidence="1 2" key="1">
    <citation type="submission" date="2017-03" db="EMBL/GenBank/DDBJ databases">
        <title>Complete genome sequence of Candidatus 'Thiodictyon syntrophicum' sp. nov. strain Cad16T, a photolithoautotroph purple sulfur bacterium isolated from an alpine meromictic lake.</title>
        <authorList>
            <person name="Luedin S.M."/>
            <person name="Pothier J.F."/>
            <person name="Danza F."/>
            <person name="Storelli N."/>
            <person name="Wittwer M."/>
            <person name="Tonolla M."/>
        </authorList>
    </citation>
    <scope>NUCLEOTIDE SEQUENCE [LARGE SCALE GENOMIC DNA]</scope>
    <source>
        <strain evidence="1 2">Cad16T</strain>
    </source>
</reference>
<sequence>MATLVVDRGLPVANLTTPNLNISAGVNRSNVDWSGYTAGGQSFITGDTFQMPVDQQWTIDTIRTWSPAIPLAGSDTLGSLYSSITLYADLYSNLGNDPATWAINKAGTISGNTSNNDITFTRVLYQDATAPNDDYQGQSGTWSQIWQVDFKNLNWVVTPGDWIVFGVDAAALTTLPWSNHASNAALSNSPQQDADDFFTFINMTAGFYGDWYDCDSASDPECVWGNSSDINVQVFATPAPGSLALALIGLFGLSAARRTEARSTAARCAP</sequence>
<protein>
    <recommendedName>
        <fullName evidence="3">PEP-CTERM protein-sorting domain-containing protein</fullName>
    </recommendedName>
</protein>
<keyword evidence="2" id="KW-1185">Reference proteome</keyword>
<dbReference type="AlphaFoldDB" id="A0A2K8UED9"/>
<dbReference type="KEGG" id="tsy:THSYN_25260"/>
<name>A0A2K8UED9_9GAMM</name>
<organism evidence="1 2">
    <name type="scientific">Candidatus Thiodictyon syntrophicum</name>
    <dbReference type="NCBI Taxonomy" id="1166950"/>
    <lineage>
        <taxon>Bacteria</taxon>
        <taxon>Pseudomonadati</taxon>
        <taxon>Pseudomonadota</taxon>
        <taxon>Gammaproteobacteria</taxon>
        <taxon>Chromatiales</taxon>
        <taxon>Chromatiaceae</taxon>
        <taxon>Thiodictyon</taxon>
    </lineage>
</organism>